<dbReference type="Pfam" id="PF04039">
    <property type="entry name" value="MnhB"/>
    <property type="match status" value="1"/>
</dbReference>
<proteinExistence type="inferred from homology"/>
<keyword evidence="6 7" id="KW-0472">Membrane</keyword>
<feature type="transmembrane region" description="Helical" evidence="7">
    <location>
        <begin position="35"/>
        <end position="52"/>
    </location>
</feature>
<evidence type="ECO:0000256" key="7">
    <source>
        <dbReference type="SAM" id="Phobius"/>
    </source>
</evidence>
<reference evidence="10" key="1">
    <citation type="submission" date="2014-02" db="EMBL/GenBank/DDBJ databases">
        <authorList>
            <person name="Gan H."/>
        </authorList>
    </citation>
    <scope>NUCLEOTIDE SEQUENCE [LARGE SCALE GENOMIC DNA]</scope>
    <source>
        <strain evidence="10">S1</strain>
    </source>
</reference>
<evidence type="ECO:0000259" key="8">
    <source>
        <dbReference type="Pfam" id="PF04039"/>
    </source>
</evidence>
<comment type="similarity">
    <text evidence="2">Belongs to the CPA3 antiporters (TC 2.A.63) subunit B family.</text>
</comment>
<keyword evidence="3" id="KW-1003">Cell membrane</keyword>
<evidence type="ECO:0000256" key="5">
    <source>
        <dbReference type="ARBA" id="ARBA00022989"/>
    </source>
</evidence>
<keyword evidence="10" id="KW-1185">Reference proteome</keyword>
<dbReference type="AlphaFoldDB" id="A0A1L1PP88"/>
<sequence length="137" mass="14488">MNSPILTVAGRMLLPLALLFSLYLLWRGHNEPGGGFVGGLVAAAGFTVHALPRGRAALLKALRWPPASIAGVGLLLALASGLPALFAQAPFLTHQWRFWDNGFALGTTLVFDIGVYLAVLGAVCAFVGYYLGEEAEH</sequence>
<name>A0A1L1PP88_HYDIT</name>
<dbReference type="InterPro" id="IPR007182">
    <property type="entry name" value="MnhB"/>
</dbReference>
<evidence type="ECO:0000256" key="3">
    <source>
        <dbReference type="ARBA" id="ARBA00022475"/>
    </source>
</evidence>
<dbReference type="GO" id="GO:0005886">
    <property type="term" value="C:plasma membrane"/>
    <property type="evidence" value="ECO:0007669"/>
    <property type="project" value="UniProtKB-SubCell"/>
</dbReference>
<evidence type="ECO:0000256" key="2">
    <source>
        <dbReference type="ARBA" id="ARBA00009425"/>
    </source>
</evidence>
<dbReference type="RefSeq" id="WP_009519460.1">
    <property type="nucleotide sequence ID" value="NZ_CCAE010000028.1"/>
</dbReference>
<dbReference type="PANTHER" id="PTHR33932">
    <property type="entry name" value="NA(+)/H(+) ANTIPORTER SUBUNIT B"/>
    <property type="match status" value="1"/>
</dbReference>
<feature type="transmembrane region" description="Helical" evidence="7">
    <location>
        <begin position="64"/>
        <end position="89"/>
    </location>
</feature>
<evidence type="ECO:0000313" key="10">
    <source>
        <dbReference type="Proteomes" id="UP000028878"/>
    </source>
</evidence>
<comment type="subcellular location">
    <subcellularLocation>
        <location evidence="1">Cell membrane</location>
        <topology evidence="1">Multi-pass membrane protein</topology>
    </subcellularLocation>
</comment>
<evidence type="ECO:0000313" key="9">
    <source>
        <dbReference type="EMBL" id="CDN88717.1"/>
    </source>
</evidence>
<feature type="domain" description="Na+/H+ antiporter MnhB subunit-related protein" evidence="8">
    <location>
        <begin position="5"/>
        <end position="124"/>
    </location>
</feature>
<evidence type="ECO:0000256" key="6">
    <source>
        <dbReference type="ARBA" id="ARBA00023136"/>
    </source>
</evidence>
<gene>
    <name evidence="9" type="ORF">BN948_03153</name>
</gene>
<dbReference type="PANTHER" id="PTHR33932:SF4">
    <property type="entry name" value="NA(+)_H(+) ANTIPORTER SUBUNIT B"/>
    <property type="match status" value="1"/>
</dbReference>
<evidence type="ECO:0000256" key="1">
    <source>
        <dbReference type="ARBA" id="ARBA00004651"/>
    </source>
</evidence>
<keyword evidence="4 7" id="KW-0812">Transmembrane</keyword>
<dbReference type="EMBL" id="CCAE010000028">
    <property type="protein sequence ID" value="CDN88717.1"/>
    <property type="molecule type" value="Genomic_DNA"/>
</dbReference>
<feature type="transmembrane region" description="Helical" evidence="7">
    <location>
        <begin position="109"/>
        <end position="131"/>
    </location>
</feature>
<keyword evidence="5 7" id="KW-1133">Transmembrane helix</keyword>
<organism evidence="9 10">
    <name type="scientific">Hydrogenophaga intermedia</name>
    <dbReference type="NCBI Taxonomy" id="65786"/>
    <lineage>
        <taxon>Bacteria</taxon>
        <taxon>Pseudomonadati</taxon>
        <taxon>Pseudomonadota</taxon>
        <taxon>Betaproteobacteria</taxon>
        <taxon>Burkholderiales</taxon>
        <taxon>Comamonadaceae</taxon>
        <taxon>Hydrogenophaga</taxon>
    </lineage>
</organism>
<evidence type="ECO:0000256" key="4">
    <source>
        <dbReference type="ARBA" id="ARBA00022692"/>
    </source>
</evidence>
<protein>
    <submittedName>
        <fullName evidence="9">Monovalent cation/proton antiporter subunit</fullName>
    </submittedName>
</protein>
<reference evidence="10" key="2">
    <citation type="submission" date="2014-11" db="EMBL/GenBank/DDBJ databases">
        <title>Draft genome sequence of Hydrogenophaga intermedia S1.</title>
        <authorList>
            <person name="Gan H.M."/>
            <person name="Chew T.H."/>
            <person name="Stolz A."/>
        </authorList>
    </citation>
    <scope>NUCLEOTIDE SEQUENCE [LARGE SCALE GENOMIC DNA]</scope>
    <source>
        <strain evidence="10">S1</strain>
    </source>
</reference>
<accession>A0A1L1PP88</accession>
<feature type="transmembrane region" description="Helical" evidence="7">
    <location>
        <begin position="12"/>
        <end position="29"/>
    </location>
</feature>
<dbReference type="InterPro" id="IPR050622">
    <property type="entry name" value="CPA3_antiporter_subunitB"/>
</dbReference>
<dbReference type="Proteomes" id="UP000028878">
    <property type="component" value="Unassembled WGS sequence"/>
</dbReference>